<feature type="region of interest" description="Disordered" evidence="10">
    <location>
        <begin position="212"/>
        <end position="234"/>
    </location>
</feature>
<dbReference type="OMA" id="PRAFKHK"/>
<keyword evidence="8" id="KW-0539">Nucleus</keyword>
<dbReference type="InterPro" id="IPR013087">
    <property type="entry name" value="Znf_C2H2_type"/>
</dbReference>
<feature type="compositionally biased region" description="Low complexity" evidence="10">
    <location>
        <begin position="762"/>
        <end position="772"/>
    </location>
</feature>
<protein>
    <recommendedName>
        <fullName evidence="11">C2H2-type domain-containing protein</fullName>
    </recommendedName>
</protein>
<dbReference type="PANTHER" id="PTHR24391">
    <property type="entry name" value="HISTONE H4 TRANSCRIPTION FACTOR-RELATED"/>
    <property type="match status" value="1"/>
</dbReference>
<dbReference type="AlphaFoldDB" id="A0A7M7MCI7"/>
<dbReference type="OrthoDB" id="7491548at2759"/>
<feature type="domain" description="C2H2-type" evidence="11">
    <location>
        <begin position="661"/>
        <end position="688"/>
    </location>
</feature>
<evidence type="ECO:0000256" key="3">
    <source>
        <dbReference type="ARBA" id="ARBA00022737"/>
    </source>
</evidence>
<feature type="domain" description="C2H2-type" evidence="11">
    <location>
        <begin position="148"/>
        <end position="175"/>
    </location>
</feature>
<dbReference type="PANTHER" id="PTHR24391:SF27">
    <property type="entry name" value="ZINC FINGER PROTEIN 1"/>
    <property type="match status" value="1"/>
</dbReference>
<reference evidence="12" key="1">
    <citation type="submission" date="2021-01" db="UniProtKB">
        <authorList>
            <consortium name="EnsemblMetazoa"/>
        </authorList>
    </citation>
    <scope>IDENTIFICATION</scope>
</reference>
<dbReference type="FunFam" id="3.30.160.60:FF:000145">
    <property type="entry name" value="Zinc finger protein 574"/>
    <property type="match status" value="1"/>
</dbReference>
<dbReference type="KEGG" id="vde:111252503"/>
<evidence type="ECO:0000256" key="5">
    <source>
        <dbReference type="ARBA" id="ARBA00022833"/>
    </source>
</evidence>
<dbReference type="PROSITE" id="PS00028">
    <property type="entry name" value="ZINC_FINGER_C2H2_1"/>
    <property type="match status" value="4"/>
</dbReference>
<evidence type="ECO:0000256" key="9">
    <source>
        <dbReference type="PROSITE-ProRule" id="PRU00042"/>
    </source>
</evidence>
<dbReference type="CTD" id="43650"/>
<keyword evidence="5" id="KW-0862">Zinc</keyword>
<keyword evidence="4 9" id="KW-0863">Zinc-finger</keyword>
<feature type="domain" description="C2H2-type" evidence="11">
    <location>
        <begin position="100"/>
        <end position="127"/>
    </location>
</feature>
<evidence type="ECO:0000313" key="12">
    <source>
        <dbReference type="EnsemblMetazoa" id="XP_022666263"/>
    </source>
</evidence>
<dbReference type="SMART" id="SM00355">
    <property type="entry name" value="ZnF_C2H2"/>
    <property type="match status" value="8"/>
</dbReference>
<keyword evidence="3" id="KW-0677">Repeat</keyword>
<dbReference type="InterPro" id="IPR036236">
    <property type="entry name" value="Znf_C2H2_sf"/>
</dbReference>
<evidence type="ECO:0000256" key="10">
    <source>
        <dbReference type="SAM" id="MobiDB-lite"/>
    </source>
</evidence>
<dbReference type="InParanoid" id="A0A7M7MCI7"/>
<feature type="compositionally biased region" description="Basic and acidic residues" evidence="10">
    <location>
        <begin position="336"/>
        <end position="352"/>
    </location>
</feature>
<dbReference type="EnsemblMetazoa" id="XM_022810528">
    <property type="protein sequence ID" value="XP_022666263"/>
    <property type="gene ID" value="LOC111252503"/>
</dbReference>
<dbReference type="FunFam" id="3.30.160.60:FF:000744">
    <property type="entry name" value="zinc finger E-box-binding homeobox 1"/>
    <property type="match status" value="1"/>
</dbReference>
<evidence type="ECO:0000256" key="1">
    <source>
        <dbReference type="ARBA" id="ARBA00004123"/>
    </source>
</evidence>
<keyword evidence="6" id="KW-0238">DNA-binding</keyword>
<dbReference type="GO" id="GO:0008270">
    <property type="term" value="F:zinc ion binding"/>
    <property type="evidence" value="ECO:0007669"/>
    <property type="project" value="UniProtKB-KW"/>
</dbReference>
<dbReference type="GO" id="GO:0000981">
    <property type="term" value="F:DNA-binding transcription factor activity, RNA polymerase II-specific"/>
    <property type="evidence" value="ECO:0007669"/>
    <property type="project" value="TreeGrafter"/>
</dbReference>
<dbReference type="FunFam" id="3.30.160.60:FF:000045">
    <property type="entry name" value="ZFP69 zinc finger protein B"/>
    <property type="match status" value="1"/>
</dbReference>
<name>A0A7M7MCI7_VARDE</name>
<feature type="region of interest" description="Disordered" evidence="10">
    <location>
        <begin position="751"/>
        <end position="815"/>
    </location>
</feature>
<dbReference type="GO" id="GO:0000978">
    <property type="term" value="F:RNA polymerase II cis-regulatory region sequence-specific DNA binding"/>
    <property type="evidence" value="ECO:0007669"/>
    <property type="project" value="TreeGrafter"/>
</dbReference>
<dbReference type="Gene3D" id="3.30.160.60">
    <property type="entry name" value="Classic Zinc Finger"/>
    <property type="match status" value="6"/>
</dbReference>
<evidence type="ECO:0000259" key="11">
    <source>
        <dbReference type="PROSITE" id="PS50157"/>
    </source>
</evidence>
<feature type="compositionally biased region" description="Pro residues" evidence="10">
    <location>
        <begin position="773"/>
        <end position="782"/>
    </location>
</feature>
<feature type="compositionally biased region" description="Low complexity" evidence="10">
    <location>
        <begin position="533"/>
        <end position="553"/>
    </location>
</feature>
<dbReference type="FunCoup" id="A0A7M7MCI7">
    <property type="interactions" value="882"/>
</dbReference>
<keyword evidence="7" id="KW-0371">Homeobox</keyword>
<feature type="compositionally biased region" description="Low complexity" evidence="10">
    <location>
        <begin position="497"/>
        <end position="518"/>
    </location>
</feature>
<dbReference type="Proteomes" id="UP000594260">
    <property type="component" value="Unplaced"/>
</dbReference>
<feature type="domain" description="C2H2-type" evidence="11">
    <location>
        <begin position="717"/>
        <end position="745"/>
    </location>
</feature>
<accession>A0A7M7MCI7</accession>
<proteinExistence type="predicted"/>
<evidence type="ECO:0000256" key="7">
    <source>
        <dbReference type="ARBA" id="ARBA00023155"/>
    </source>
</evidence>
<evidence type="ECO:0000256" key="2">
    <source>
        <dbReference type="ARBA" id="ARBA00022723"/>
    </source>
</evidence>
<keyword evidence="13" id="KW-1185">Reference proteome</keyword>
<dbReference type="CDD" id="cd00086">
    <property type="entry name" value="homeodomain"/>
    <property type="match status" value="1"/>
</dbReference>
<sequence length="815" mass="88623">MVKVEPNSTRLTALQSSQKACSSGAMLGDLLLRCSYCDLSFSGGNSVASLRDHIKFAHQTLDSLVNGKTITSNANLLAQTPCGLSGLTGLGSLTGLEPSFQCGKCNATFLKRDHLEKHELLHTSGSTLGSTLAGRGGSADENSALRRFKCNECPKAFKFKHHLKEHLRIHSGEKPFLCGNCGKRFSHSGSYSSHMTSKKCLVVNLKVRKVDLKHPARTRSPRNAGPPSASQSQQFRPIIPKFGSSAQELSGYPLTGHQNFELSARPPFLSAAMAAVAGSYPFSMLGQFNPLTATLPHLPLAAAGFHEVAHFLQQNQGQTSPSALVSAPGVSSETSPIKDPESSEESPKRLKTELSSPEPPATVLKCTKCSQMMSNQMELFQHERFMCKQGTDVNRNVPSETETLMETRIKDEPDISLVEDLKQEQTCPDGLSDEALEFLHTKHQVDPFPKTTEIERFADKLKVNKATIQRWFDDTNRELESAADEKPLEIINDDRQSQASHSHPSSTPASPRHSSSPHLDVETSDPDQPLDLSMKSGKSISSDGSRSPSPFKSFEASTLPKNLLALSALKVLEGDSADYAKFLNRDAIVGLLMGRSPQLPADLVSGVRSASASSDTEMSSREGGSPFHAALGSKRPLVWTDEDDAKRRRTKDDESATGTIYNCDQCDKVFSKQSSLARHKYEHSGLRPHQCEVCPKAFKHKHHLTEHRRLHSGEKPFQCLKCLKRFSHSGSYSQHMNHRFTYCKPYRENAQGQGSELSGEVATSPPVATSPSPATPSPPPGSPTLQLSTPTASCSWTATSTANSPPGSPAPSLVH</sequence>
<dbReference type="GO" id="GO:0005634">
    <property type="term" value="C:nucleus"/>
    <property type="evidence" value="ECO:0007669"/>
    <property type="project" value="UniProtKB-SubCell"/>
</dbReference>
<evidence type="ECO:0000256" key="6">
    <source>
        <dbReference type="ARBA" id="ARBA00023125"/>
    </source>
</evidence>
<dbReference type="InterPro" id="IPR051574">
    <property type="entry name" value="ZnF_E-box_Homeobox"/>
</dbReference>
<feature type="domain" description="C2H2-type" evidence="11">
    <location>
        <begin position="176"/>
        <end position="195"/>
    </location>
</feature>
<dbReference type="GO" id="GO:0000122">
    <property type="term" value="P:negative regulation of transcription by RNA polymerase II"/>
    <property type="evidence" value="ECO:0007669"/>
    <property type="project" value="UniProtKB-ARBA"/>
</dbReference>
<dbReference type="RefSeq" id="XP_022666263.1">
    <property type="nucleotide sequence ID" value="XM_022810528.1"/>
</dbReference>
<dbReference type="Gene3D" id="1.10.10.60">
    <property type="entry name" value="Homeodomain-like"/>
    <property type="match status" value="1"/>
</dbReference>
<dbReference type="InterPro" id="IPR001356">
    <property type="entry name" value="HD"/>
</dbReference>
<dbReference type="FunFam" id="3.30.160.60:FF:000013">
    <property type="entry name" value="Putative zinc finger E-box-binding homeobox 2"/>
    <property type="match status" value="2"/>
</dbReference>
<feature type="domain" description="C2H2-type" evidence="11">
    <location>
        <begin position="689"/>
        <end position="716"/>
    </location>
</feature>
<evidence type="ECO:0000256" key="4">
    <source>
        <dbReference type="ARBA" id="ARBA00022771"/>
    </source>
</evidence>
<dbReference type="GeneID" id="111252503"/>
<dbReference type="SUPFAM" id="SSF57667">
    <property type="entry name" value="beta-beta-alpha zinc fingers"/>
    <property type="match status" value="3"/>
</dbReference>
<feature type="region of interest" description="Disordered" evidence="10">
    <location>
        <begin position="610"/>
        <end position="631"/>
    </location>
</feature>
<organism evidence="12 13">
    <name type="scientific">Varroa destructor</name>
    <name type="common">Honeybee mite</name>
    <dbReference type="NCBI Taxonomy" id="109461"/>
    <lineage>
        <taxon>Eukaryota</taxon>
        <taxon>Metazoa</taxon>
        <taxon>Ecdysozoa</taxon>
        <taxon>Arthropoda</taxon>
        <taxon>Chelicerata</taxon>
        <taxon>Arachnida</taxon>
        <taxon>Acari</taxon>
        <taxon>Parasitiformes</taxon>
        <taxon>Mesostigmata</taxon>
        <taxon>Gamasina</taxon>
        <taxon>Dermanyssoidea</taxon>
        <taxon>Varroidae</taxon>
        <taxon>Varroa</taxon>
    </lineage>
</organism>
<keyword evidence="2" id="KW-0479">Metal-binding</keyword>
<feature type="compositionally biased region" description="Low complexity" evidence="10">
    <location>
        <begin position="783"/>
        <end position="804"/>
    </location>
</feature>
<comment type="subcellular location">
    <subcellularLocation>
        <location evidence="1">Nucleus</location>
    </subcellularLocation>
</comment>
<feature type="region of interest" description="Disordered" evidence="10">
    <location>
        <begin position="316"/>
        <end position="359"/>
    </location>
</feature>
<dbReference type="Pfam" id="PF00096">
    <property type="entry name" value="zf-C2H2"/>
    <property type="match status" value="3"/>
</dbReference>
<dbReference type="PROSITE" id="PS50157">
    <property type="entry name" value="ZINC_FINGER_C2H2_2"/>
    <property type="match status" value="6"/>
</dbReference>
<feature type="region of interest" description="Disordered" evidence="10">
    <location>
        <begin position="494"/>
        <end position="553"/>
    </location>
</feature>
<evidence type="ECO:0000313" key="13">
    <source>
        <dbReference type="Proteomes" id="UP000594260"/>
    </source>
</evidence>
<evidence type="ECO:0000256" key="8">
    <source>
        <dbReference type="ARBA" id="ARBA00023242"/>
    </source>
</evidence>
<feature type="compositionally biased region" description="Polar residues" evidence="10">
    <location>
        <begin position="316"/>
        <end position="335"/>
    </location>
</feature>